<organism evidence="2 3">
    <name type="scientific">Capsella rubella</name>
    <dbReference type="NCBI Taxonomy" id="81985"/>
    <lineage>
        <taxon>Eukaryota</taxon>
        <taxon>Viridiplantae</taxon>
        <taxon>Streptophyta</taxon>
        <taxon>Embryophyta</taxon>
        <taxon>Tracheophyta</taxon>
        <taxon>Spermatophyta</taxon>
        <taxon>Magnoliopsida</taxon>
        <taxon>eudicotyledons</taxon>
        <taxon>Gunneridae</taxon>
        <taxon>Pentapetalae</taxon>
        <taxon>rosids</taxon>
        <taxon>malvids</taxon>
        <taxon>Brassicales</taxon>
        <taxon>Brassicaceae</taxon>
        <taxon>Camelineae</taxon>
        <taxon>Capsella</taxon>
    </lineage>
</organism>
<feature type="transmembrane region" description="Helical" evidence="1">
    <location>
        <begin position="138"/>
        <end position="157"/>
    </location>
</feature>
<evidence type="ECO:0000313" key="2">
    <source>
        <dbReference type="EMBL" id="EOA25945.1"/>
    </source>
</evidence>
<keyword evidence="1" id="KW-0472">Membrane</keyword>
<feature type="transmembrane region" description="Helical" evidence="1">
    <location>
        <begin position="50"/>
        <end position="71"/>
    </location>
</feature>
<evidence type="ECO:0000313" key="3">
    <source>
        <dbReference type="Proteomes" id="UP000029121"/>
    </source>
</evidence>
<name>R0HL36_9BRAS</name>
<keyword evidence="1" id="KW-1133">Transmembrane helix</keyword>
<dbReference type="AlphaFoldDB" id="R0HL36"/>
<protein>
    <submittedName>
        <fullName evidence="2">Uncharacterized protein</fullName>
    </submittedName>
</protein>
<evidence type="ECO:0000256" key="1">
    <source>
        <dbReference type="SAM" id="Phobius"/>
    </source>
</evidence>
<keyword evidence="1" id="KW-0812">Transmembrane</keyword>
<sequence length="174" mass="20549">MYSQYLRPFLSNSIIVPFPLFFFMNIDINCILITCWLYNHRECILLQKLYVFDSFFHLFLFLVCPCVAELFEVSMDLSPLYIRAALPQKLCLPNLYFDLFGWVNFLLFLSFFFVNSFTKPLSPSILKCLSGSTVLGSFFHLFFFFVFFFFFLLFPLIEISSNTWHASLVISRSV</sequence>
<gene>
    <name evidence="2" type="ORF">CARUB_v10019334mg</name>
</gene>
<feature type="transmembrane region" description="Helical" evidence="1">
    <location>
        <begin position="20"/>
        <end position="38"/>
    </location>
</feature>
<feature type="transmembrane region" description="Helical" evidence="1">
    <location>
        <begin position="99"/>
        <end position="117"/>
    </location>
</feature>
<reference evidence="3" key="1">
    <citation type="journal article" date="2013" name="Nat. Genet.">
        <title>The Capsella rubella genome and the genomic consequences of rapid mating system evolution.</title>
        <authorList>
            <person name="Slotte T."/>
            <person name="Hazzouri K.M."/>
            <person name="Agren J.A."/>
            <person name="Koenig D."/>
            <person name="Maumus F."/>
            <person name="Guo Y.L."/>
            <person name="Steige K."/>
            <person name="Platts A.E."/>
            <person name="Escobar J.S."/>
            <person name="Newman L.K."/>
            <person name="Wang W."/>
            <person name="Mandakova T."/>
            <person name="Vello E."/>
            <person name="Smith L.M."/>
            <person name="Henz S.R."/>
            <person name="Steffen J."/>
            <person name="Takuno S."/>
            <person name="Brandvain Y."/>
            <person name="Coop G."/>
            <person name="Andolfatto P."/>
            <person name="Hu T.T."/>
            <person name="Blanchette M."/>
            <person name="Clark R.M."/>
            <person name="Quesneville H."/>
            <person name="Nordborg M."/>
            <person name="Gaut B.S."/>
            <person name="Lysak M.A."/>
            <person name="Jenkins J."/>
            <person name="Grimwood J."/>
            <person name="Chapman J."/>
            <person name="Prochnik S."/>
            <person name="Shu S."/>
            <person name="Rokhsar D."/>
            <person name="Schmutz J."/>
            <person name="Weigel D."/>
            <person name="Wright S.I."/>
        </authorList>
    </citation>
    <scope>NUCLEOTIDE SEQUENCE [LARGE SCALE GENOMIC DNA]</scope>
    <source>
        <strain evidence="3">cv. Monte Gargano</strain>
    </source>
</reference>
<proteinExistence type="predicted"/>
<accession>R0HL36</accession>
<dbReference type="EMBL" id="KB870809">
    <property type="protein sequence ID" value="EOA25945.1"/>
    <property type="molecule type" value="Genomic_DNA"/>
</dbReference>
<dbReference type="Proteomes" id="UP000029121">
    <property type="component" value="Unassembled WGS sequence"/>
</dbReference>
<keyword evidence="3" id="KW-1185">Reference proteome</keyword>